<keyword evidence="1" id="KW-0812">Transmembrane</keyword>
<reference evidence="2" key="1">
    <citation type="journal article" date="1999" name="Mol. Gen. Genet.">
        <title>Molecular cloning, sequence and expression of Aa-polB, a mitochondrial gene encoding a family B DNA polymerase from the edible basidiomycete Agrocybe aegerita.</title>
        <authorList>
            <person name="Bois F."/>
            <person name="Barroso G."/>
            <person name="Gonzalez P."/>
            <person name="Labarere J."/>
        </authorList>
    </citation>
    <scope>NUCLEOTIDE SEQUENCE</scope>
    <source>
        <strain evidence="2">SM 47</strain>
    </source>
</reference>
<sequence>MKYLKVFTLVRFIIKTLASINLAFSVIILYCFSDFTFNFDWIGLIATSGLILDSLQIDASHIMRSNSSIDYIKNMFHRTLRKIYNIVHDEEISIKDNKETKNSDSTHPNKDNSINYTKYIIIGVSVGILSYVGYYYHEELAELIISTGFTKFILDYFKKDDKGKGKDSDSSLYDILPTTWHEIPSTKDSLFNDKPSDLQQKLVLIDLI</sequence>
<name>O78939_CYCAE</name>
<dbReference type="EMBL" id="AF061244">
    <property type="protein sequence ID" value="AAC33728.1"/>
    <property type="molecule type" value="Genomic_DNA"/>
</dbReference>
<keyword evidence="1" id="KW-0472">Membrane</keyword>
<protein>
    <submittedName>
        <fullName evidence="2">Uncharacterized protein</fullName>
    </submittedName>
</protein>
<feature type="transmembrane region" description="Helical" evidence="1">
    <location>
        <begin position="12"/>
        <end position="32"/>
    </location>
</feature>
<keyword evidence="2" id="KW-0496">Mitochondrion</keyword>
<proteinExistence type="predicted"/>
<evidence type="ECO:0000313" key="2">
    <source>
        <dbReference type="EMBL" id="AAC33728.1"/>
    </source>
</evidence>
<keyword evidence="1" id="KW-1133">Transmembrane helix</keyword>
<dbReference type="AlphaFoldDB" id="O78939"/>
<evidence type="ECO:0000256" key="1">
    <source>
        <dbReference type="SAM" id="Phobius"/>
    </source>
</evidence>
<accession>O78939</accession>
<geneLocation type="mitochondrion" evidence="2"/>
<organism evidence="2">
    <name type="scientific">Cyclocybe aegerita</name>
    <name type="common">Black poplar mushroom</name>
    <name type="synonym">Agrocybe aegerita</name>
    <dbReference type="NCBI Taxonomy" id="1973307"/>
    <lineage>
        <taxon>Eukaryota</taxon>
        <taxon>Fungi</taxon>
        <taxon>Dikarya</taxon>
        <taxon>Basidiomycota</taxon>
        <taxon>Agaricomycotina</taxon>
        <taxon>Agaricomycetes</taxon>
        <taxon>Agaricomycetidae</taxon>
        <taxon>Agaricales</taxon>
        <taxon>Agaricineae</taxon>
        <taxon>Bolbitiaceae</taxon>
        <taxon>Cyclocybe</taxon>
    </lineage>
</organism>